<reference evidence="2" key="1">
    <citation type="submission" date="2021-07" db="EMBL/GenBank/DDBJ databases">
        <authorList>
            <person name="Durling M."/>
        </authorList>
    </citation>
    <scope>NUCLEOTIDE SEQUENCE</scope>
</reference>
<proteinExistence type="predicted"/>
<protein>
    <submittedName>
        <fullName evidence="2">Uncharacterized protein</fullName>
    </submittedName>
</protein>
<name>A0A9N9Q428_9HELO</name>
<evidence type="ECO:0000313" key="2">
    <source>
        <dbReference type="EMBL" id="CAG8978945.1"/>
    </source>
</evidence>
<keyword evidence="3" id="KW-1185">Reference proteome</keyword>
<dbReference type="AlphaFoldDB" id="A0A9N9Q428"/>
<feature type="region of interest" description="Disordered" evidence="1">
    <location>
        <begin position="1"/>
        <end position="48"/>
    </location>
</feature>
<organism evidence="2 3">
    <name type="scientific">Hymenoscyphus albidus</name>
    <dbReference type="NCBI Taxonomy" id="595503"/>
    <lineage>
        <taxon>Eukaryota</taxon>
        <taxon>Fungi</taxon>
        <taxon>Dikarya</taxon>
        <taxon>Ascomycota</taxon>
        <taxon>Pezizomycotina</taxon>
        <taxon>Leotiomycetes</taxon>
        <taxon>Helotiales</taxon>
        <taxon>Helotiaceae</taxon>
        <taxon>Hymenoscyphus</taxon>
    </lineage>
</organism>
<dbReference type="OrthoDB" id="4152607at2759"/>
<dbReference type="Proteomes" id="UP000701801">
    <property type="component" value="Unassembled WGS sequence"/>
</dbReference>
<evidence type="ECO:0000313" key="3">
    <source>
        <dbReference type="Proteomes" id="UP000701801"/>
    </source>
</evidence>
<feature type="compositionally biased region" description="Basic and acidic residues" evidence="1">
    <location>
        <begin position="25"/>
        <end position="34"/>
    </location>
</feature>
<gene>
    <name evidence="2" type="ORF">HYALB_00013336</name>
</gene>
<sequence length="66" mass="7536">MPGYLSGRAGQCRTEQQKHRWLHKSKGEELEGDHTTGYSCESDTDSAEENNINDDIIKRVEGLWLD</sequence>
<accession>A0A9N9Q428</accession>
<dbReference type="EMBL" id="CAJVRM010000287">
    <property type="protein sequence ID" value="CAG8978945.1"/>
    <property type="molecule type" value="Genomic_DNA"/>
</dbReference>
<evidence type="ECO:0000256" key="1">
    <source>
        <dbReference type="SAM" id="MobiDB-lite"/>
    </source>
</evidence>
<comment type="caution">
    <text evidence="2">The sequence shown here is derived from an EMBL/GenBank/DDBJ whole genome shotgun (WGS) entry which is preliminary data.</text>
</comment>